<dbReference type="InterPro" id="IPR041705">
    <property type="entry name" value="PIN_Sll0205"/>
</dbReference>
<dbReference type="InterPro" id="IPR029060">
    <property type="entry name" value="PIN-like_dom_sf"/>
</dbReference>
<dbReference type="GeneID" id="94443640"/>
<organism evidence="6 7">
    <name type="scientific">Microbacterium foliorum</name>
    <dbReference type="NCBI Taxonomy" id="104336"/>
    <lineage>
        <taxon>Bacteria</taxon>
        <taxon>Bacillati</taxon>
        <taxon>Actinomycetota</taxon>
        <taxon>Actinomycetes</taxon>
        <taxon>Micrococcales</taxon>
        <taxon>Microbacteriaceae</taxon>
        <taxon>Microbacterium</taxon>
    </lineage>
</organism>
<dbReference type="SUPFAM" id="SSF88723">
    <property type="entry name" value="PIN domain-like"/>
    <property type="match status" value="1"/>
</dbReference>
<keyword evidence="1" id="KW-0540">Nuclease</keyword>
<evidence type="ECO:0000256" key="4">
    <source>
        <dbReference type="ARBA" id="ARBA00022842"/>
    </source>
</evidence>
<dbReference type="GO" id="GO:0004518">
    <property type="term" value="F:nuclease activity"/>
    <property type="evidence" value="ECO:0007669"/>
    <property type="project" value="UniProtKB-KW"/>
</dbReference>
<keyword evidence="7" id="KW-1185">Reference proteome</keyword>
<proteinExistence type="predicted"/>
<dbReference type="EMBL" id="JYIU01000035">
    <property type="protein sequence ID" value="KJL23614.1"/>
    <property type="molecule type" value="Genomic_DNA"/>
</dbReference>
<accession>A0A0F0KT00</accession>
<dbReference type="AlphaFoldDB" id="A0A0F0KT00"/>
<dbReference type="GO" id="GO:0046872">
    <property type="term" value="F:metal ion binding"/>
    <property type="evidence" value="ECO:0007669"/>
    <property type="project" value="UniProtKB-KW"/>
</dbReference>
<dbReference type="EC" id="3.1.-.-" evidence="6"/>
<dbReference type="KEGG" id="mfol:DXT68_04505"/>
<dbReference type="PANTHER" id="PTHR36173">
    <property type="entry name" value="RIBONUCLEASE VAPC16-RELATED"/>
    <property type="match status" value="1"/>
</dbReference>
<dbReference type="Proteomes" id="UP000033572">
    <property type="component" value="Unassembled WGS sequence"/>
</dbReference>
<dbReference type="RefSeq" id="WP_045253370.1">
    <property type="nucleotide sequence ID" value="NZ_CP031425.1"/>
</dbReference>
<dbReference type="InterPro" id="IPR002716">
    <property type="entry name" value="PIN_dom"/>
</dbReference>
<protein>
    <submittedName>
        <fullName evidence="6">Ribonuclease VapC22</fullName>
        <ecNumber evidence="6">3.1.-.-</ecNumber>
    </submittedName>
</protein>
<dbReference type="PATRIC" id="fig|104336.4.peg.976"/>
<dbReference type="GO" id="GO:0016787">
    <property type="term" value="F:hydrolase activity"/>
    <property type="evidence" value="ECO:0007669"/>
    <property type="project" value="UniProtKB-KW"/>
</dbReference>
<evidence type="ECO:0000256" key="1">
    <source>
        <dbReference type="ARBA" id="ARBA00022722"/>
    </source>
</evidence>
<dbReference type="Gene3D" id="3.40.50.1010">
    <property type="entry name" value="5'-nuclease"/>
    <property type="match status" value="1"/>
</dbReference>
<evidence type="ECO:0000313" key="6">
    <source>
        <dbReference type="EMBL" id="KJL23614.1"/>
    </source>
</evidence>
<name>A0A0F0KT00_9MICO</name>
<sequence length="131" mass="14681">MSAFLLDTHVVLWLATDPERVPRAVRDDLAAADSVVVSAASSFEIAQKTRLGRLPHGGRVLTRWQTLMDLMFATELPLTSAHMRLAGELAWEHRDPFDRMLVAQAQLDGLILVTADRRILEYPEVSCADWV</sequence>
<keyword evidence="3 6" id="KW-0378">Hydrolase</keyword>
<evidence type="ECO:0000259" key="5">
    <source>
        <dbReference type="Pfam" id="PF01850"/>
    </source>
</evidence>
<comment type="caution">
    <text evidence="6">The sequence shown here is derived from an EMBL/GenBank/DDBJ whole genome shotgun (WGS) entry which is preliminary data.</text>
</comment>
<keyword evidence="2" id="KW-0479">Metal-binding</keyword>
<dbReference type="InterPro" id="IPR052919">
    <property type="entry name" value="TA_system_RNase"/>
</dbReference>
<dbReference type="CDD" id="cd09872">
    <property type="entry name" value="PIN_Sll0205-like"/>
    <property type="match status" value="1"/>
</dbReference>
<keyword evidence="4" id="KW-0460">Magnesium</keyword>
<evidence type="ECO:0000313" key="7">
    <source>
        <dbReference type="Proteomes" id="UP000033572"/>
    </source>
</evidence>
<dbReference type="Pfam" id="PF01850">
    <property type="entry name" value="PIN"/>
    <property type="match status" value="1"/>
</dbReference>
<feature type="domain" description="PIN" evidence="5">
    <location>
        <begin position="5"/>
        <end position="123"/>
    </location>
</feature>
<gene>
    <name evidence="6" type="ORF">RN50_00952</name>
</gene>
<reference evidence="6 7" key="1">
    <citation type="submission" date="2015-02" db="EMBL/GenBank/DDBJ databases">
        <title>Draft genome sequences of ten Microbacterium spp. with emphasis on heavy metal contaminated environments.</title>
        <authorList>
            <person name="Corretto E."/>
        </authorList>
    </citation>
    <scope>NUCLEOTIDE SEQUENCE [LARGE SCALE GENOMIC DNA]</scope>
    <source>
        <strain evidence="6 7">DSM 12966</strain>
    </source>
</reference>
<evidence type="ECO:0000256" key="2">
    <source>
        <dbReference type="ARBA" id="ARBA00022723"/>
    </source>
</evidence>
<evidence type="ECO:0000256" key="3">
    <source>
        <dbReference type="ARBA" id="ARBA00022801"/>
    </source>
</evidence>